<dbReference type="Gene3D" id="3.40.50.300">
    <property type="entry name" value="P-loop containing nucleotide triphosphate hydrolases"/>
    <property type="match status" value="1"/>
</dbReference>
<gene>
    <name evidence="3" type="ORF">PAI11_34940</name>
</gene>
<dbReference type="EMBL" id="AGUD01000261">
    <property type="protein sequence ID" value="EHN09667.1"/>
    <property type="molecule type" value="Genomic_DNA"/>
</dbReference>
<dbReference type="AlphaFoldDB" id="H0E9H5"/>
<feature type="compositionally biased region" description="Low complexity" evidence="1">
    <location>
        <begin position="239"/>
        <end position="260"/>
    </location>
</feature>
<feature type="domain" description="IstB-like ATP-binding" evidence="2">
    <location>
        <begin position="83"/>
        <end position="190"/>
    </location>
</feature>
<comment type="caution">
    <text evidence="3">The sequence shown here is derived from an EMBL/GenBank/DDBJ whole genome shotgun (WGS) entry which is preliminary data.</text>
</comment>
<organism evidence="3 4">
    <name type="scientific">Patulibacter medicamentivorans</name>
    <dbReference type="NCBI Taxonomy" id="1097667"/>
    <lineage>
        <taxon>Bacteria</taxon>
        <taxon>Bacillati</taxon>
        <taxon>Actinomycetota</taxon>
        <taxon>Thermoleophilia</taxon>
        <taxon>Solirubrobacterales</taxon>
        <taxon>Patulibacteraceae</taxon>
        <taxon>Patulibacter</taxon>
    </lineage>
</organism>
<name>H0E9H5_9ACTN</name>
<dbReference type="Pfam" id="PF01695">
    <property type="entry name" value="IstB_IS21"/>
    <property type="match status" value="1"/>
</dbReference>
<dbReference type="GO" id="GO:0005524">
    <property type="term" value="F:ATP binding"/>
    <property type="evidence" value="ECO:0007669"/>
    <property type="project" value="InterPro"/>
</dbReference>
<protein>
    <submittedName>
        <fullName evidence="3">DNA replication protein DnaC</fullName>
    </submittedName>
</protein>
<evidence type="ECO:0000259" key="2">
    <source>
        <dbReference type="Pfam" id="PF01695"/>
    </source>
</evidence>
<evidence type="ECO:0000256" key="1">
    <source>
        <dbReference type="SAM" id="MobiDB-lite"/>
    </source>
</evidence>
<dbReference type="Proteomes" id="UP000005143">
    <property type="component" value="Unassembled WGS sequence"/>
</dbReference>
<dbReference type="InterPro" id="IPR027417">
    <property type="entry name" value="P-loop_NTPase"/>
</dbReference>
<dbReference type="SUPFAM" id="SSF52540">
    <property type="entry name" value="P-loop containing nucleoside triphosphate hydrolases"/>
    <property type="match status" value="1"/>
</dbReference>
<dbReference type="PANTHER" id="PTHR30050:SF4">
    <property type="entry name" value="ATP-BINDING PROTEIN RV3427C IN INSERTION SEQUENCE-RELATED"/>
    <property type="match status" value="1"/>
</dbReference>
<accession>H0E9H5</accession>
<reference evidence="3 4" key="1">
    <citation type="journal article" date="2013" name="Biodegradation">
        <title>Quantitative proteomic analysis of ibuprofen-degrading Patulibacter sp. strain I11.</title>
        <authorList>
            <person name="Almeida B."/>
            <person name="Kjeldal H."/>
            <person name="Lolas I."/>
            <person name="Knudsen A.D."/>
            <person name="Carvalho G."/>
            <person name="Nielsen K.L."/>
            <person name="Barreto Crespo M.T."/>
            <person name="Stensballe A."/>
            <person name="Nielsen J.L."/>
        </authorList>
    </citation>
    <scope>NUCLEOTIDE SEQUENCE [LARGE SCALE GENOMIC DNA]</scope>
    <source>
        <strain evidence="3 4">I11</strain>
    </source>
</reference>
<dbReference type="GO" id="GO:0006260">
    <property type="term" value="P:DNA replication"/>
    <property type="evidence" value="ECO:0007669"/>
    <property type="project" value="TreeGrafter"/>
</dbReference>
<dbReference type="OrthoDB" id="9770694at2"/>
<sequence>MRCPYGLCDGSGWIIDDRNRTATECRCMPEQRARRVAGSLRARIGKKYRDVAFDRPPVSGMDRKVVALVREYVDDLPARLARGEGLWLTGGTGNGKTTLATLISKHAIEAGRTVAIYSLPRLLSEIRRTYDSDGGPRTLELLDALTRVDLLQIDDVGAEQSTPWVLEQLYSIVNARYEEEKAVTITTNLDPMALRDQVGERTVSRLEEMCRVVALPDGDHRKLQPEDPPPGSAAHGRRSASAPRPGDGPLGVAGHAVPGGPAAGGYDRRPAAGRDPAASGGLGPAPPFPGDEDGYDLAGRPAVPPTWGLDPSGVHRPVRRGRDDR</sequence>
<proteinExistence type="predicted"/>
<dbReference type="RefSeq" id="WP_007577636.1">
    <property type="nucleotide sequence ID" value="NZ_AGUD01000261.1"/>
</dbReference>
<evidence type="ECO:0000313" key="3">
    <source>
        <dbReference type="EMBL" id="EHN09667.1"/>
    </source>
</evidence>
<feature type="region of interest" description="Disordered" evidence="1">
    <location>
        <begin position="215"/>
        <end position="325"/>
    </location>
</feature>
<keyword evidence="4" id="KW-1185">Reference proteome</keyword>
<dbReference type="InterPro" id="IPR002611">
    <property type="entry name" value="IstB_ATP-bd"/>
</dbReference>
<evidence type="ECO:0000313" key="4">
    <source>
        <dbReference type="Proteomes" id="UP000005143"/>
    </source>
</evidence>
<dbReference type="PANTHER" id="PTHR30050">
    <property type="entry name" value="CHROMOSOMAL REPLICATION INITIATOR PROTEIN DNAA"/>
    <property type="match status" value="1"/>
</dbReference>